<accession>A0A0C3DD49</accession>
<protein>
    <submittedName>
        <fullName evidence="2">Uncharacterized protein</fullName>
    </submittedName>
</protein>
<sequence>MEIQDDFRQRSIRSGSQAMIGEYQKTVGRLMKKVTPEEMEEAEHIAREWNDTQPPLEGSREERQAVYQGDRNGKVMASMHDFNDDLGPGTAFPDWEGIEDKWSRYASDVFRAREVGDGEAADDEGEDADPRPQMKVKKGKKKTQVTLPALDDGIPQLPTILDLHVPEKQDIAGFCLTCGKAKASVPWMSITEDPQDYIKDKYLPDGVGLKEPSKLSRTQVTQILEFWRGRQQTNLKDVFMFRRWKDGEGVLQKPVGDDVSGTGMASEKQKRQDHTTMEEGNQNESGTDHSRGIPDQRKDP</sequence>
<dbReference type="HOGENOM" id="CLU_030984_4_0_1"/>
<feature type="region of interest" description="Disordered" evidence="1">
    <location>
        <begin position="250"/>
        <end position="300"/>
    </location>
</feature>
<evidence type="ECO:0000313" key="3">
    <source>
        <dbReference type="Proteomes" id="UP000053989"/>
    </source>
</evidence>
<gene>
    <name evidence="2" type="ORF">SCLCIDRAFT_27999</name>
</gene>
<dbReference type="Proteomes" id="UP000053989">
    <property type="component" value="Unassembled WGS sequence"/>
</dbReference>
<reference evidence="2 3" key="1">
    <citation type="submission" date="2014-04" db="EMBL/GenBank/DDBJ databases">
        <authorList>
            <consortium name="DOE Joint Genome Institute"/>
            <person name="Kuo A."/>
            <person name="Kohler A."/>
            <person name="Nagy L.G."/>
            <person name="Floudas D."/>
            <person name="Copeland A."/>
            <person name="Barry K.W."/>
            <person name="Cichocki N."/>
            <person name="Veneault-Fourrey C."/>
            <person name="LaButti K."/>
            <person name="Lindquist E.A."/>
            <person name="Lipzen A."/>
            <person name="Lundell T."/>
            <person name="Morin E."/>
            <person name="Murat C."/>
            <person name="Sun H."/>
            <person name="Tunlid A."/>
            <person name="Henrissat B."/>
            <person name="Grigoriev I.V."/>
            <person name="Hibbett D.S."/>
            <person name="Martin F."/>
            <person name="Nordberg H.P."/>
            <person name="Cantor M.N."/>
            <person name="Hua S.X."/>
        </authorList>
    </citation>
    <scope>NUCLEOTIDE SEQUENCE [LARGE SCALE GENOMIC DNA]</scope>
    <source>
        <strain evidence="2 3">Foug A</strain>
    </source>
</reference>
<feature type="compositionally biased region" description="Basic and acidic residues" evidence="1">
    <location>
        <begin position="267"/>
        <end position="277"/>
    </location>
</feature>
<proteinExistence type="predicted"/>
<feature type="compositionally biased region" description="Basic and acidic residues" evidence="1">
    <location>
        <begin position="286"/>
        <end position="300"/>
    </location>
</feature>
<name>A0A0C3DD49_9AGAM</name>
<organism evidence="2 3">
    <name type="scientific">Scleroderma citrinum Foug A</name>
    <dbReference type="NCBI Taxonomy" id="1036808"/>
    <lineage>
        <taxon>Eukaryota</taxon>
        <taxon>Fungi</taxon>
        <taxon>Dikarya</taxon>
        <taxon>Basidiomycota</taxon>
        <taxon>Agaricomycotina</taxon>
        <taxon>Agaricomycetes</taxon>
        <taxon>Agaricomycetidae</taxon>
        <taxon>Boletales</taxon>
        <taxon>Sclerodermatineae</taxon>
        <taxon>Sclerodermataceae</taxon>
        <taxon>Scleroderma</taxon>
    </lineage>
</organism>
<feature type="compositionally biased region" description="Acidic residues" evidence="1">
    <location>
        <begin position="117"/>
        <end position="127"/>
    </location>
</feature>
<dbReference type="InParanoid" id="A0A0C3DD49"/>
<feature type="region of interest" description="Disordered" evidence="1">
    <location>
        <begin position="116"/>
        <end position="142"/>
    </location>
</feature>
<dbReference type="AlphaFoldDB" id="A0A0C3DD49"/>
<evidence type="ECO:0000313" key="2">
    <source>
        <dbReference type="EMBL" id="KIM58615.1"/>
    </source>
</evidence>
<reference evidence="3" key="2">
    <citation type="submission" date="2015-01" db="EMBL/GenBank/DDBJ databases">
        <title>Evolutionary Origins and Diversification of the Mycorrhizal Mutualists.</title>
        <authorList>
            <consortium name="DOE Joint Genome Institute"/>
            <consortium name="Mycorrhizal Genomics Consortium"/>
            <person name="Kohler A."/>
            <person name="Kuo A."/>
            <person name="Nagy L.G."/>
            <person name="Floudas D."/>
            <person name="Copeland A."/>
            <person name="Barry K.W."/>
            <person name="Cichocki N."/>
            <person name="Veneault-Fourrey C."/>
            <person name="LaButti K."/>
            <person name="Lindquist E.A."/>
            <person name="Lipzen A."/>
            <person name="Lundell T."/>
            <person name="Morin E."/>
            <person name="Murat C."/>
            <person name="Riley R."/>
            <person name="Ohm R."/>
            <person name="Sun H."/>
            <person name="Tunlid A."/>
            <person name="Henrissat B."/>
            <person name="Grigoriev I.V."/>
            <person name="Hibbett D.S."/>
            <person name="Martin F."/>
        </authorList>
    </citation>
    <scope>NUCLEOTIDE SEQUENCE [LARGE SCALE GENOMIC DNA]</scope>
    <source>
        <strain evidence="3">Foug A</strain>
    </source>
</reference>
<dbReference type="EMBL" id="KN822084">
    <property type="protein sequence ID" value="KIM58615.1"/>
    <property type="molecule type" value="Genomic_DNA"/>
</dbReference>
<dbReference type="STRING" id="1036808.A0A0C3DD49"/>
<feature type="region of interest" description="Disordered" evidence="1">
    <location>
        <begin position="36"/>
        <end position="64"/>
    </location>
</feature>
<keyword evidence="3" id="KW-1185">Reference proteome</keyword>
<evidence type="ECO:0000256" key="1">
    <source>
        <dbReference type="SAM" id="MobiDB-lite"/>
    </source>
</evidence>